<dbReference type="SUPFAM" id="SSF49764">
    <property type="entry name" value="HSP20-like chaperones"/>
    <property type="match status" value="1"/>
</dbReference>
<name>A0A9X0R4R0_9PROT</name>
<feature type="region of interest" description="Disordered" evidence="4">
    <location>
        <begin position="142"/>
        <end position="169"/>
    </location>
</feature>
<dbReference type="PANTHER" id="PTHR47062:SF1">
    <property type="entry name" value="SMALL HEAT SHOCK PROTEIN IBPA"/>
    <property type="match status" value="1"/>
</dbReference>
<feature type="domain" description="SHSP" evidence="5">
    <location>
        <begin position="30"/>
        <end position="149"/>
    </location>
</feature>
<keyword evidence="7" id="KW-1185">Reference proteome</keyword>
<proteinExistence type="inferred from homology"/>
<dbReference type="Pfam" id="PF00011">
    <property type="entry name" value="HSP20"/>
    <property type="match status" value="1"/>
</dbReference>
<accession>A0A9X0R4R0</accession>
<evidence type="ECO:0000256" key="4">
    <source>
        <dbReference type="SAM" id="MobiDB-lite"/>
    </source>
</evidence>
<evidence type="ECO:0000256" key="2">
    <source>
        <dbReference type="PROSITE-ProRule" id="PRU00285"/>
    </source>
</evidence>
<evidence type="ECO:0000259" key="5">
    <source>
        <dbReference type="PROSITE" id="PS01031"/>
    </source>
</evidence>
<reference evidence="6" key="1">
    <citation type="submission" date="2020-08" db="EMBL/GenBank/DDBJ databases">
        <authorList>
            <person name="Hu Y."/>
            <person name="Nguyen S.V."/>
            <person name="Li F."/>
            <person name="Fanning S."/>
        </authorList>
    </citation>
    <scope>NUCLEOTIDE SEQUENCE</scope>
    <source>
        <strain evidence="6">SYSU D8009</strain>
    </source>
</reference>
<dbReference type="InterPro" id="IPR008978">
    <property type="entry name" value="HSP20-like_chaperone"/>
</dbReference>
<comment type="caution">
    <text evidence="6">The sequence shown here is derived from an EMBL/GenBank/DDBJ whole genome shotgun (WGS) entry which is preliminary data.</text>
</comment>
<dbReference type="InterPro" id="IPR037913">
    <property type="entry name" value="ACD_IbpA/B"/>
</dbReference>
<sequence>MRTEFDFTPLFRSTVGFDRMLDALLAAARVEHLENYPPYDIEKLGEDEYRVTLAVAGFHEDELTVTARQNMLVVAGDRRDREGAGDGSDGGGRQILHRGIAARAFERRFELADHVVVVGASLSNGLLTVDLRREVPEAMRPRRIEIGAPSPSRPRKQIEGKPEGERKAA</sequence>
<evidence type="ECO:0000256" key="1">
    <source>
        <dbReference type="ARBA" id="ARBA00023016"/>
    </source>
</evidence>
<organism evidence="6 7">
    <name type="scientific">Siccirubricoccus deserti</name>
    <dbReference type="NCBI Taxonomy" id="2013562"/>
    <lineage>
        <taxon>Bacteria</taxon>
        <taxon>Pseudomonadati</taxon>
        <taxon>Pseudomonadota</taxon>
        <taxon>Alphaproteobacteria</taxon>
        <taxon>Acetobacterales</taxon>
        <taxon>Roseomonadaceae</taxon>
        <taxon>Siccirubricoccus</taxon>
    </lineage>
</organism>
<dbReference type="InterPro" id="IPR002068">
    <property type="entry name" value="A-crystallin/Hsp20_dom"/>
</dbReference>
<dbReference type="Proteomes" id="UP000600101">
    <property type="component" value="Unassembled WGS sequence"/>
</dbReference>
<gene>
    <name evidence="6" type="ORF">H7965_26610</name>
</gene>
<evidence type="ECO:0000256" key="3">
    <source>
        <dbReference type="RuleBase" id="RU003616"/>
    </source>
</evidence>
<dbReference type="PROSITE" id="PS01031">
    <property type="entry name" value="SHSP"/>
    <property type="match status" value="1"/>
</dbReference>
<comment type="similarity">
    <text evidence="2 3">Belongs to the small heat shock protein (HSP20) family.</text>
</comment>
<dbReference type="RefSeq" id="WP_186773572.1">
    <property type="nucleotide sequence ID" value="NZ_JACOMF010000084.1"/>
</dbReference>
<evidence type="ECO:0000313" key="7">
    <source>
        <dbReference type="Proteomes" id="UP000600101"/>
    </source>
</evidence>
<dbReference type="AlphaFoldDB" id="A0A9X0R4R0"/>
<dbReference type="PANTHER" id="PTHR47062">
    <property type="match status" value="1"/>
</dbReference>
<evidence type="ECO:0000313" key="6">
    <source>
        <dbReference type="EMBL" id="MBC4018833.1"/>
    </source>
</evidence>
<keyword evidence="1" id="KW-0346">Stress response</keyword>
<dbReference type="CDD" id="cd06470">
    <property type="entry name" value="ACD_IbpA-B_like"/>
    <property type="match status" value="1"/>
</dbReference>
<dbReference type="Gene3D" id="2.60.40.790">
    <property type="match status" value="1"/>
</dbReference>
<protein>
    <submittedName>
        <fullName evidence="6">Hsp20 family protein</fullName>
    </submittedName>
</protein>
<dbReference type="EMBL" id="JACOMF010000084">
    <property type="protein sequence ID" value="MBC4018833.1"/>
    <property type="molecule type" value="Genomic_DNA"/>
</dbReference>
<feature type="compositionally biased region" description="Basic and acidic residues" evidence="4">
    <location>
        <begin position="156"/>
        <end position="169"/>
    </location>
</feature>